<dbReference type="EMBL" id="CM029053">
    <property type="protein sequence ID" value="KAG2548353.1"/>
    <property type="molecule type" value="Genomic_DNA"/>
</dbReference>
<accession>A0A8T0NGL2</accession>
<sequence>MPLVRGRSTRIPTDRRKRPCRFIVVPQSSSLPHTTHSTKSTGTPVLSPMGYGGSGASQGAPFQGTQFTIMTPATWTLGSQQFTGAGPSLYHPMPPPGGYQGVYYYPPTTTTSNTGVVSRQRRSLLRRLYTVVCYACPGR</sequence>
<gene>
    <name evidence="2" type="ORF">PVAP13_9KG181385</name>
</gene>
<evidence type="ECO:0000256" key="1">
    <source>
        <dbReference type="SAM" id="MobiDB-lite"/>
    </source>
</evidence>
<evidence type="ECO:0000313" key="3">
    <source>
        <dbReference type="Proteomes" id="UP000823388"/>
    </source>
</evidence>
<comment type="caution">
    <text evidence="2">The sequence shown here is derived from an EMBL/GenBank/DDBJ whole genome shotgun (WGS) entry which is preliminary data.</text>
</comment>
<dbReference type="AlphaFoldDB" id="A0A8T0NGL2"/>
<proteinExistence type="predicted"/>
<feature type="region of interest" description="Disordered" evidence="1">
    <location>
        <begin position="28"/>
        <end position="57"/>
    </location>
</feature>
<feature type="compositionally biased region" description="Polar residues" evidence="1">
    <location>
        <begin position="28"/>
        <end position="44"/>
    </location>
</feature>
<organism evidence="2 3">
    <name type="scientific">Panicum virgatum</name>
    <name type="common">Blackwell switchgrass</name>
    <dbReference type="NCBI Taxonomy" id="38727"/>
    <lineage>
        <taxon>Eukaryota</taxon>
        <taxon>Viridiplantae</taxon>
        <taxon>Streptophyta</taxon>
        <taxon>Embryophyta</taxon>
        <taxon>Tracheophyta</taxon>
        <taxon>Spermatophyta</taxon>
        <taxon>Magnoliopsida</taxon>
        <taxon>Liliopsida</taxon>
        <taxon>Poales</taxon>
        <taxon>Poaceae</taxon>
        <taxon>PACMAD clade</taxon>
        <taxon>Panicoideae</taxon>
        <taxon>Panicodae</taxon>
        <taxon>Paniceae</taxon>
        <taxon>Panicinae</taxon>
        <taxon>Panicum</taxon>
        <taxon>Panicum sect. Hiantes</taxon>
    </lineage>
</organism>
<name>A0A8T0NGL2_PANVG</name>
<dbReference type="Proteomes" id="UP000823388">
    <property type="component" value="Chromosome 9K"/>
</dbReference>
<reference evidence="2" key="1">
    <citation type="submission" date="2020-05" db="EMBL/GenBank/DDBJ databases">
        <title>WGS assembly of Panicum virgatum.</title>
        <authorList>
            <person name="Lovell J.T."/>
            <person name="Jenkins J."/>
            <person name="Shu S."/>
            <person name="Juenger T.E."/>
            <person name="Schmutz J."/>
        </authorList>
    </citation>
    <scope>NUCLEOTIDE SEQUENCE</scope>
    <source>
        <strain evidence="2">AP13</strain>
    </source>
</reference>
<protein>
    <submittedName>
        <fullName evidence="2">Uncharacterized protein</fullName>
    </submittedName>
</protein>
<evidence type="ECO:0000313" key="2">
    <source>
        <dbReference type="EMBL" id="KAG2548353.1"/>
    </source>
</evidence>
<keyword evidence="3" id="KW-1185">Reference proteome</keyword>